<dbReference type="SMART" id="SM00530">
    <property type="entry name" value="HTH_XRE"/>
    <property type="match status" value="1"/>
</dbReference>
<dbReference type="SUPFAM" id="SSF47413">
    <property type="entry name" value="lambda repressor-like DNA-binding domains"/>
    <property type="match status" value="1"/>
</dbReference>
<dbReference type="Gene3D" id="1.10.260.40">
    <property type="entry name" value="lambda repressor-like DNA-binding domains"/>
    <property type="match status" value="1"/>
</dbReference>
<evidence type="ECO:0000259" key="2">
    <source>
        <dbReference type="PROSITE" id="PS50943"/>
    </source>
</evidence>
<sequence>MAKLGELPAELRQDKKMTQRELADKLHVFSGAISNYEKGVHFPDLERLINLADYFRVTIDYLPGRCESNLSSDVFKGTIAESKTIGEFICVFKQLDAARKDALILIMDEMEFHIAINRRNKKGN</sequence>
<accession>A0A644XAE6</accession>
<feature type="domain" description="HTH cro/C1-type" evidence="2">
    <location>
        <begin position="10"/>
        <end position="62"/>
    </location>
</feature>
<comment type="caution">
    <text evidence="3">The sequence shown here is derived from an EMBL/GenBank/DDBJ whole genome shotgun (WGS) entry which is preliminary data.</text>
</comment>
<name>A0A644XAE6_9ZZZZ</name>
<proteinExistence type="predicted"/>
<evidence type="ECO:0000256" key="1">
    <source>
        <dbReference type="ARBA" id="ARBA00023125"/>
    </source>
</evidence>
<reference evidence="3" key="1">
    <citation type="submission" date="2019-08" db="EMBL/GenBank/DDBJ databases">
        <authorList>
            <person name="Kucharzyk K."/>
            <person name="Murdoch R.W."/>
            <person name="Higgins S."/>
            <person name="Loffler F."/>
        </authorList>
    </citation>
    <scope>NUCLEOTIDE SEQUENCE</scope>
</reference>
<dbReference type="InterPro" id="IPR010982">
    <property type="entry name" value="Lambda_DNA-bd_dom_sf"/>
</dbReference>
<keyword evidence="1" id="KW-0238">DNA-binding</keyword>
<evidence type="ECO:0000313" key="3">
    <source>
        <dbReference type="EMBL" id="MPM11104.1"/>
    </source>
</evidence>
<dbReference type="PANTHER" id="PTHR46558:SF11">
    <property type="entry name" value="HTH-TYPE TRANSCRIPTIONAL REGULATOR XRE"/>
    <property type="match status" value="1"/>
</dbReference>
<dbReference type="CDD" id="cd00093">
    <property type="entry name" value="HTH_XRE"/>
    <property type="match status" value="1"/>
</dbReference>
<protein>
    <submittedName>
        <fullName evidence="3">HTH-type transcriptional regulator ImmR</fullName>
    </submittedName>
</protein>
<dbReference type="GO" id="GO:0003677">
    <property type="term" value="F:DNA binding"/>
    <property type="evidence" value="ECO:0007669"/>
    <property type="project" value="UniProtKB-KW"/>
</dbReference>
<gene>
    <name evidence="3" type="primary">immR_1</name>
    <name evidence="3" type="ORF">SDC9_57443</name>
</gene>
<dbReference type="EMBL" id="VSSQ01001784">
    <property type="protein sequence ID" value="MPM11104.1"/>
    <property type="molecule type" value="Genomic_DNA"/>
</dbReference>
<dbReference type="InterPro" id="IPR001387">
    <property type="entry name" value="Cro/C1-type_HTH"/>
</dbReference>
<dbReference type="Pfam" id="PF01381">
    <property type="entry name" value="HTH_3"/>
    <property type="match status" value="1"/>
</dbReference>
<dbReference type="PROSITE" id="PS50943">
    <property type="entry name" value="HTH_CROC1"/>
    <property type="match status" value="1"/>
</dbReference>
<dbReference type="PANTHER" id="PTHR46558">
    <property type="entry name" value="TRACRIPTIONAL REGULATORY PROTEIN-RELATED-RELATED"/>
    <property type="match status" value="1"/>
</dbReference>
<organism evidence="3">
    <name type="scientific">bioreactor metagenome</name>
    <dbReference type="NCBI Taxonomy" id="1076179"/>
    <lineage>
        <taxon>unclassified sequences</taxon>
        <taxon>metagenomes</taxon>
        <taxon>ecological metagenomes</taxon>
    </lineage>
</organism>
<dbReference type="AlphaFoldDB" id="A0A644XAE6"/>